<dbReference type="PANTHER" id="PTHR46696:SF1">
    <property type="entry name" value="CYTOCHROME P450 YJIB-RELATED"/>
    <property type="match status" value="1"/>
</dbReference>
<accession>A0AAE3GAZ1</accession>
<protein>
    <submittedName>
        <fullName evidence="2">Cytochrome P450</fullName>
    </submittedName>
</protein>
<dbReference type="PRINTS" id="PR00359">
    <property type="entry name" value="BP450"/>
</dbReference>
<comment type="caution">
    <text evidence="2">The sequence shown here is derived from an EMBL/GenBank/DDBJ whole genome shotgun (WGS) entry which is preliminary data.</text>
</comment>
<dbReference type="AlphaFoldDB" id="A0AAE3GAZ1"/>
<dbReference type="InterPro" id="IPR017972">
    <property type="entry name" value="Cyt_P450_CS"/>
</dbReference>
<dbReference type="PANTHER" id="PTHR46696">
    <property type="entry name" value="P450, PUTATIVE (EUROFUNG)-RELATED"/>
    <property type="match status" value="1"/>
</dbReference>
<dbReference type="RefSeq" id="WP_253769300.1">
    <property type="nucleotide sequence ID" value="NZ_JAMTCK010000004.1"/>
</dbReference>
<dbReference type="Proteomes" id="UP001206128">
    <property type="component" value="Unassembled WGS sequence"/>
</dbReference>
<dbReference type="GO" id="GO:0005506">
    <property type="term" value="F:iron ion binding"/>
    <property type="evidence" value="ECO:0007669"/>
    <property type="project" value="InterPro"/>
</dbReference>
<dbReference type="InterPro" id="IPR002397">
    <property type="entry name" value="Cyt_P450_B"/>
</dbReference>
<evidence type="ECO:0000313" key="3">
    <source>
        <dbReference type="Proteomes" id="UP001206128"/>
    </source>
</evidence>
<comment type="similarity">
    <text evidence="1">Belongs to the cytochrome P450 family.</text>
</comment>
<dbReference type="InterPro" id="IPR036396">
    <property type="entry name" value="Cyt_P450_sf"/>
</dbReference>
<organism evidence="2 3">
    <name type="scientific">Goodfellowiella coeruleoviolacea</name>
    <dbReference type="NCBI Taxonomy" id="334858"/>
    <lineage>
        <taxon>Bacteria</taxon>
        <taxon>Bacillati</taxon>
        <taxon>Actinomycetota</taxon>
        <taxon>Actinomycetes</taxon>
        <taxon>Pseudonocardiales</taxon>
        <taxon>Pseudonocardiaceae</taxon>
        <taxon>Goodfellowiella</taxon>
    </lineage>
</organism>
<dbReference type="SUPFAM" id="SSF48264">
    <property type="entry name" value="Cytochrome P450"/>
    <property type="match status" value="1"/>
</dbReference>
<dbReference type="PROSITE" id="PS00086">
    <property type="entry name" value="CYTOCHROME_P450"/>
    <property type="match status" value="1"/>
</dbReference>
<name>A0AAE3GAZ1_9PSEU</name>
<sequence>MFGPDYDKDPHAVYDDLRDLWGPVAPVLLEPDVPAWLVLGYNEVLRITRNPWPFTHDSRHWRDLREGRVPEQSATLAAVAHQPNVLCADGPEHERLRKPITDALRQLDQGTTARLVRHQARQLIAKFAASGRAEAVEEYARPLPALVFNRLFGLPEERGWDLAAALAGGRGGPGAGAGSPELTRYLADLVERRRAEPGEDLASWLLAHSSGLTHDELLRTLTLLVTLGAEPTADLLASTIHAMLTDQDSEPNAATTRLVIDDAIDQVLWTEPPVQNCPGRFPTQNVRVGNVDIKAGDAVVLGFAAANTNFIRSLDGSDHDHLEMAGKRAHLAWGAGPHRCPASALARVIAKAGVEALLHRLGDVHLANPEAEPRWRPSPFARGLAELPIVFDPAAVDRTGLPVPDQAHADQAKDRPGRWRLLDRLRRGQ</sequence>
<evidence type="ECO:0000256" key="1">
    <source>
        <dbReference type="ARBA" id="ARBA00010617"/>
    </source>
</evidence>
<keyword evidence="3" id="KW-1185">Reference proteome</keyword>
<evidence type="ECO:0000313" key="2">
    <source>
        <dbReference type="EMBL" id="MCP2164951.1"/>
    </source>
</evidence>
<dbReference type="GO" id="GO:0020037">
    <property type="term" value="F:heme binding"/>
    <property type="evidence" value="ECO:0007669"/>
    <property type="project" value="InterPro"/>
</dbReference>
<reference evidence="2" key="1">
    <citation type="submission" date="2022-06" db="EMBL/GenBank/DDBJ databases">
        <title>Genomic Encyclopedia of Archaeal and Bacterial Type Strains, Phase II (KMG-II): from individual species to whole genera.</title>
        <authorList>
            <person name="Goeker M."/>
        </authorList>
    </citation>
    <scope>NUCLEOTIDE SEQUENCE</scope>
    <source>
        <strain evidence="2">DSM 43935</strain>
    </source>
</reference>
<dbReference type="Gene3D" id="1.10.630.10">
    <property type="entry name" value="Cytochrome P450"/>
    <property type="match status" value="1"/>
</dbReference>
<proteinExistence type="inferred from homology"/>
<dbReference type="GO" id="GO:0004497">
    <property type="term" value="F:monooxygenase activity"/>
    <property type="evidence" value="ECO:0007669"/>
    <property type="project" value="InterPro"/>
</dbReference>
<dbReference type="GO" id="GO:0016705">
    <property type="term" value="F:oxidoreductase activity, acting on paired donors, with incorporation or reduction of molecular oxygen"/>
    <property type="evidence" value="ECO:0007669"/>
    <property type="project" value="InterPro"/>
</dbReference>
<gene>
    <name evidence="2" type="ORF">LX83_001800</name>
</gene>
<dbReference type="EMBL" id="JAMTCK010000004">
    <property type="protein sequence ID" value="MCP2164951.1"/>
    <property type="molecule type" value="Genomic_DNA"/>
</dbReference>